<name>A0A1H2HE24_9PSED</name>
<evidence type="ECO:0000313" key="5">
    <source>
        <dbReference type="EMBL" id="SDU30120.1"/>
    </source>
</evidence>
<sequence length="315" mass="34966">MFARSLTSHAVTRFLKHVVKPLLMRPGTDIAALRRKAVTLSEGLARMPREVRVCNGRLDGIPVKWLYSEKSSADFVILYLHGGGFVLPAIKPHYSFCGMLALKTHSTVIMPSYRLAPEHPFPAGVEDCLAAYRWLLEHDYDPAKIIIAGDSAGGNLTMTTVLGARSAGLPLPAGMLMLSPALRFEEANSGSHQTNRQLEAMLSERALMYFKESYMPEGKTPSHECMHPLEADFTGLPPMRFYVGSTEVLLDDSLLAAQKAREEGVDVEIMVAEGMPHVWPLLDVLPESVPAREDVVKFINSLWQDIRPLYAVPRR</sequence>
<evidence type="ECO:0000256" key="3">
    <source>
        <dbReference type="PROSITE-ProRule" id="PRU10038"/>
    </source>
</evidence>
<dbReference type="InterPro" id="IPR050300">
    <property type="entry name" value="GDXG_lipolytic_enzyme"/>
</dbReference>
<feature type="domain" description="Alpha/beta hydrolase fold-3" evidence="4">
    <location>
        <begin position="77"/>
        <end position="279"/>
    </location>
</feature>
<evidence type="ECO:0000259" key="4">
    <source>
        <dbReference type="Pfam" id="PF07859"/>
    </source>
</evidence>
<dbReference type="SUPFAM" id="SSF53474">
    <property type="entry name" value="alpha/beta-Hydrolases"/>
    <property type="match status" value="1"/>
</dbReference>
<keyword evidence="6" id="KW-1185">Reference proteome</keyword>
<dbReference type="AlphaFoldDB" id="A0A1H2HE24"/>
<reference evidence="6" key="1">
    <citation type="submission" date="2016-10" db="EMBL/GenBank/DDBJ databases">
        <authorList>
            <person name="Varghese N."/>
            <person name="Submissions S."/>
        </authorList>
    </citation>
    <scope>NUCLEOTIDE SEQUENCE [LARGE SCALE GENOMIC DNA]</scope>
    <source>
        <strain evidence="6">DSM 17875</strain>
    </source>
</reference>
<dbReference type="GO" id="GO:0016787">
    <property type="term" value="F:hydrolase activity"/>
    <property type="evidence" value="ECO:0007669"/>
    <property type="project" value="UniProtKB-KW"/>
</dbReference>
<dbReference type="Pfam" id="PF07859">
    <property type="entry name" value="Abhydrolase_3"/>
    <property type="match status" value="1"/>
</dbReference>
<dbReference type="PANTHER" id="PTHR48081">
    <property type="entry name" value="AB HYDROLASE SUPERFAMILY PROTEIN C4A8.06C"/>
    <property type="match status" value="1"/>
</dbReference>
<dbReference type="Proteomes" id="UP000243232">
    <property type="component" value="Chromosome I"/>
</dbReference>
<comment type="similarity">
    <text evidence="1">Belongs to the 'GDXG' lipolytic enzyme family.</text>
</comment>
<dbReference type="OrthoDB" id="9806180at2"/>
<dbReference type="STRING" id="364197.SAMN05216296_2943"/>
<feature type="active site" evidence="3">
    <location>
        <position position="151"/>
    </location>
</feature>
<evidence type="ECO:0000256" key="1">
    <source>
        <dbReference type="ARBA" id="ARBA00010515"/>
    </source>
</evidence>
<dbReference type="EMBL" id="LT629785">
    <property type="protein sequence ID" value="SDU30120.1"/>
    <property type="molecule type" value="Genomic_DNA"/>
</dbReference>
<dbReference type="Gene3D" id="3.40.50.1820">
    <property type="entry name" value="alpha/beta hydrolase"/>
    <property type="match status" value="1"/>
</dbReference>
<dbReference type="InterPro" id="IPR033140">
    <property type="entry name" value="Lipase_GDXG_put_SER_AS"/>
</dbReference>
<keyword evidence="2" id="KW-0378">Hydrolase</keyword>
<evidence type="ECO:0000313" key="6">
    <source>
        <dbReference type="Proteomes" id="UP000243232"/>
    </source>
</evidence>
<dbReference type="InterPro" id="IPR013094">
    <property type="entry name" value="AB_hydrolase_3"/>
</dbReference>
<dbReference type="PROSITE" id="PS01174">
    <property type="entry name" value="LIPASE_GDXG_SER"/>
    <property type="match status" value="1"/>
</dbReference>
<protein>
    <submittedName>
        <fullName evidence="5">Acetyl esterase/lipase</fullName>
    </submittedName>
</protein>
<organism evidence="5 6">
    <name type="scientific">Pseudomonas pohangensis</name>
    <dbReference type="NCBI Taxonomy" id="364197"/>
    <lineage>
        <taxon>Bacteria</taxon>
        <taxon>Pseudomonadati</taxon>
        <taxon>Pseudomonadota</taxon>
        <taxon>Gammaproteobacteria</taxon>
        <taxon>Pseudomonadales</taxon>
        <taxon>Pseudomonadaceae</taxon>
        <taxon>Pseudomonas</taxon>
    </lineage>
</organism>
<dbReference type="InterPro" id="IPR029058">
    <property type="entry name" value="AB_hydrolase_fold"/>
</dbReference>
<evidence type="ECO:0000256" key="2">
    <source>
        <dbReference type="ARBA" id="ARBA00022801"/>
    </source>
</evidence>
<dbReference type="RefSeq" id="WP_157718886.1">
    <property type="nucleotide sequence ID" value="NZ_LT629785.1"/>
</dbReference>
<gene>
    <name evidence="5" type="ORF">SAMN05216296_2943</name>
</gene>
<dbReference type="PANTHER" id="PTHR48081:SF8">
    <property type="entry name" value="ALPHA_BETA HYDROLASE FOLD-3 DOMAIN-CONTAINING PROTEIN-RELATED"/>
    <property type="match status" value="1"/>
</dbReference>
<proteinExistence type="inferred from homology"/>
<accession>A0A1H2HE24</accession>